<dbReference type="Gene3D" id="3.30.450.410">
    <property type="match status" value="1"/>
</dbReference>
<organism evidence="1 2">
    <name type="scientific">Candidatus Microbacterium phytovorans</name>
    <dbReference type="NCBI Taxonomy" id="3121374"/>
    <lineage>
        <taxon>Bacteria</taxon>
        <taxon>Bacillati</taxon>
        <taxon>Actinomycetota</taxon>
        <taxon>Actinomycetes</taxon>
        <taxon>Micrococcales</taxon>
        <taxon>Microbacteriaceae</taxon>
        <taxon>Microbacterium</taxon>
    </lineage>
</organism>
<evidence type="ECO:0000313" key="2">
    <source>
        <dbReference type="Proteomes" id="UP001213972"/>
    </source>
</evidence>
<dbReference type="EC" id="4.99.1.2" evidence="1"/>
<reference evidence="1" key="1">
    <citation type="submission" date="2023-03" db="EMBL/GenBank/DDBJ databases">
        <title>Andean soil-derived lignocellulolytic bacterial consortium as a source of novel taxa and putative plastic-active enzymes.</title>
        <authorList>
            <person name="Diaz-Garcia L."/>
            <person name="Chuvochina M."/>
            <person name="Feuerriegel G."/>
            <person name="Bunk B."/>
            <person name="Sproer C."/>
            <person name="Streit W.R."/>
            <person name="Rodriguez L.M."/>
            <person name="Overmann J."/>
            <person name="Jimenez D.J."/>
        </authorList>
    </citation>
    <scope>NUCLEOTIDE SEQUENCE</scope>
    <source>
        <strain evidence="1">MAG 4610</strain>
    </source>
</reference>
<proteinExistence type="predicted"/>
<evidence type="ECO:0000313" key="1">
    <source>
        <dbReference type="EMBL" id="WEK12979.1"/>
    </source>
</evidence>
<gene>
    <name evidence="1" type="primary">merB</name>
    <name evidence="1" type="ORF">P0Y48_10970</name>
</gene>
<dbReference type="SUPFAM" id="SSF160387">
    <property type="entry name" value="NosL/MerB-like"/>
    <property type="match status" value="1"/>
</dbReference>
<dbReference type="Proteomes" id="UP001213972">
    <property type="component" value="Chromosome"/>
</dbReference>
<sequence>MLTDTAERVRHAVYSALARTGALPAHEALADGLGLSLPDFADALREVAEARHIVLRDGEVEMAHPFATRSFGFSVMGPHTLWWGGCAWDAFAIPHLVPGAPDVLVATRCPSCGTAHAWNVTRDAVPAGEQVAHFLTPVDRIWPDAAHACENQLLFCSDDCVAAWLARTGRPRGSVMSLETLWRLAAHWYDGRLDSPYERREPVAAAEYFRSVGLRGAFWGLPDDGEA</sequence>
<dbReference type="Pfam" id="PF03243">
    <property type="entry name" value="MerB"/>
    <property type="match status" value="1"/>
</dbReference>
<dbReference type="InterPro" id="IPR004927">
    <property type="entry name" value="MerB"/>
</dbReference>
<keyword evidence="1" id="KW-0456">Lyase</keyword>
<dbReference type="EMBL" id="CP119321">
    <property type="protein sequence ID" value="WEK12979.1"/>
    <property type="molecule type" value="Genomic_DNA"/>
</dbReference>
<accession>A0AAJ6B3E3</accession>
<dbReference type="InterPro" id="IPR053717">
    <property type="entry name" value="MerB_lyase_sf"/>
</dbReference>
<protein>
    <submittedName>
        <fullName evidence="1">Organomercurial lyase</fullName>
        <ecNumber evidence="1">4.99.1.2</ecNumber>
    </submittedName>
</protein>
<dbReference type="GO" id="GO:0018836">
    <property type="term" value="F:alkylmercury lyase activity"/>
    <property type="evidence" value="ECO:0007669"/>
    <property type="project" value="UniProtKB-EC"/>
</dbReference>
<dbReference type="AlphaFoldDB" id="A0AAJ6B3E3"/>
<name>A0AAJ6B3E3_9MICO</name>